<protein>
    <submittedName>
        <fullName evidence="2">Uncharacterized protein</fullName>
    </submittedName>
</protein>
<keyword evidence="1" id="KW-0732">Signal</keyword>
<gene>
    <name evidence="2" type="primary">Necator_chrIV.g16228</name>
    <name evidence="2" type="ORF">RB195_002932</name>
</gene>
<feature type="signal peptide" evidence="1">
    <location>
        <begin position="1"/>
        <end position="15"/>
    </location>
</feature>
<sequence length="201" mass="21739">MRTLVLLLGIAHVYAHYSTQPSGYGNNNAYEVQHTAKKSPNNKPVDYTRSNDFPGFNFIGNKVSQQNLGQHNQQGQTNVQKGGDQTNVGANANAVNVGQVNNQDYSAILIPNNNFDGRYQSHDAPTYTAILIPRSSYGQSQHPLYDGEVIASSPDNKMAQHQLGQGANQGRYTGGAQAGTIVINNIIYVTQTATQTVSGTR</sequence>
<name>A0ABR1DM68_NECAM</name>
<dbReference type="EMBL" id="JAVFWL010000004">
    <property type="protein sequence ID" value="KAK6751253.1"/>
    <property type="molecule type" value="Genomic_DNA"/>
</dbReference>
<feature type="chain" id="PRO_5046381469" evidence="1">
    <location>
        <begin position="16"/>
        <end position="201"/>
    </location>
</feature>
<evidence type="ECO:0000256" key="1">
    <source>
        <dbReference type="SAM" id="SignalP"/>
    </source>
</evidence>
<keyword evidence="3" id="KW-1185">Reference proteome</keyword>
<reference evidence="2 3" key="1">
    <citation type="submission" date="2023-08" db="EMBL/GenBank/DDBJ databases">
        <title>A Necator americanus chromosomal reference genome.</title>
        <authorList>
            <person name="Ilik V."/>
            <person name="Petrzelkova K.J."/>
            <person name="Pardy F."/>
            <person name="Fuh T."/>
            <person name="Niatou-Singa F.S."/>
            <person name="Gouil Q."/>
            <person name="Baker L."/>
            <person name="Ritchie M.E."/>
            <person name="Jex A.R."/>
            <person name="Gazzola D."/>
            <person name="Li H."/>
            <person name="Toshio Fujiwara R."/>
            <person name="Zhan B."/>
            <person name="Aroian R.V."/>
            <person name="Pafco B."/>
            <person name="Schwarz E.M."/>
        </authorList>
    </citation>
    <scope>NUCLEOTIDE SEQUENCE [LARGE SCALE GENOMIC DNA]</scope>
    <source>
        <strain evidence="2 3">Aroian</strain>
        <tissue evidence="2">Whole animal</tissue>
    </source>
</reference>
<evidence type="ECO:0000313" key="2">
    <source>
        <dbReference type="EMBL" id="KAK6751253.1"/>
    </source>
</evidence>
<evidence type="ECO:0000313" key="3">
    <source>
        <dbReference type="Proteomes" id="UP001303046"/>
    </source>
</evidence>
<comment type="caution">
    <text evidence="2">The sequence shown here is derived from an EMBL/GenBank/DDBJ whole genome shotgun (WGS) entry which is preliminary data.</text>
</comment>
<dbReference type="Proteomes" id="UP001303046">
    <property type="component" value="Unassembled WGS sequence"/>
</dbReference>
<proteinExistence type="predicted"/>
<accession>A0ABR1DM68</accession>
<organism evidence="2 3">
    <name type="scientific">Necator americanus</name>
    <name type="common">Human hookworm</name>
    <dbReference type="NCBI Taxonomy" id="51031"/>
    <lineage>
        <taxon>Eukaryota</taxon>
        <taxon>Metazoa</taxon>
        <taxon>Ecdysozoa</taxon>
        <taxon>Nematoda</taxon>
        <taxon>Chromadorea</taxon>
        <taxon>Rhabditida</taxon>
        <taxon>Rhabditina</taxon>
        <taxon>Rhabditomorpha</taxon>
        <taxon>Strongyloidea</taxon>
        <taxon>Ancylostomatidae</taxon>
        <taxon>Bunostominae</taxon>
        <taxon>Necator</taxon>
    </lineage>
</organism>